<comment type="caution">
    <text evidence="2">The sequence shown here is derived from an EMBL/GenBank/DDBJ whole genome shotgun (WGS) entry which is preliminary data.</text>
</comment>
<organism evidence="2 3">
    <name type="scientific">Seminavis robusta</name>
    <dbReference type="NCBI Taxonomy" id="568900"/>
    <lineage>
        <taxon>Eukaryota</taxon>
        <taxon>Sar</taxon>
        <taxon>Stramenopiles</taxon>
        <taxon>Ochrophyta</taxon>
        <taxon>Bacillariophyta</taxon>
        <taxon>Bacillariophyceae</taxon>
        <taxon>Bacillariophycidae</taxon>
        <taxon>Naviculales</taxon>
        <taxon>Naviculaceae</taxon>
        <taxon>Seminavis</taxon>
    </lineage>
</organism>
<protein>
    <submittedName>
        <fullName evidence="2">Uncharacterized protein</fullName>
    </submittedName>
</protein>
<proteinExistence type="predicted"/>
<feature type="region of interest" description="Disordered" evidence="1">
    <location>
        <begin position="100"/>
        <end position="156"/>
    </location>
</feature>
<name>A0A9N8I1M0_9STRA</name>
<sequence length="381" mass="42379">MAKIGIDAEYECDNSLPPEGGLELEVKVFLLKLLDERGGIKAPNRKNKLVAKLCDDYPSQLGCRSSVRRYRTVNLVDRWKRNHDFEATRANIIAEFNKLDLQCPNPEPDDGSPPEDSVIDLPETKPKPQKVKSSAAPTKKKKSNKPTPDSTMSASKFGSPIKLLRAQIKTDDEEDDDLEQYFDFDLVNEDNHGDYLATMSTEERVGKMQASAIVVCRPNVAPEDVKHFTASFTKDCISIEGPSKDSGFLDGAEGKDGWLPKLEKTKTRFEAVKLTTTLMSLVTKLNKKQRPKTTHISVKDLGITVSNDYFSKGAAKGKLKLLPLPYKVIRTGKAGVKEEITRVFLVWRAFIIGTLCEVEAEAKTKTKGDQDLLDEMLALTG</sequence>
<evidence type="ECO:0000313" key="2">
    <source>
        <dbReference type="EMBL" id="CAB9531718.1"/>
    </source>
</evidence>
<evidence type="ECO:0000256" key="1">
    <source>
        <dbReference type="SAM" id="MobiDB-lite"/>
    </source>
</evidence>
<dbReference type="AlphaFoldDB" id="A0A9N8I1M0"/>
<keyword evidence="3" id="KW-1185">Reference proteome</keyword>
<dbReference type="EMBL" id="CAICTM010003885">
    <property type="protein sequence ID" value="CAB9531718.1"/>
    <property type="molecule type" value="Genomic_DNA"/>
</dbReference>
<evidence type="ECO:0000313" key="3">
    <source>
        <dbReference type="Proteomes" id="UP001153069"/>
    </source>
</evidence>
<dbReference type="Proteomes" id="UP001153069">
    <property type="component" value="Unassembled WGS sequence"/>
</dbReference>
<accession>A0A9N8I1M0</accession>
<gene>
    <name evidence="2" type="ORF">SEMRO_3887_G351710.1</name>
</gene>
<reference evidence="2" key="1">
    <citation type="submission" date="2020-06" db="EMBL/GenBank/DDBJ databases">
        <authorList>
            <consortium name="Plant Systems Biology data submission"/>
        </authorList>
    </citation>
    <scope>NUCLEOTIDE SEQUENCE</scope>
    <source>
        <strain evidence="2">D6</strain>
    </source>
</reference>